<dbReference type="AlphaFoldDB" id="A0A0F9CLK4"/>
<comment type="caution">
    <text evidence="1">The sequence shown here is derived from an EMBL/GenBank/DDBJ whole genome shotgun (WGS) entry which is preliminary data.</text>
</comment>
<feature type="non-terminal residue" evidence="1">
    <location>
        <position position="1"/>
    </location>
</feature>
<dbReference type="EMBL" id="LAZR01046018">
    <property type="protein sequence ID" value="KKK97511.1"/>
    <property type="molecule type" value="Genomic_DNA"/>
</dbReference>
<evidence type="ECO:0000313" key="1">
    <source>
        <dbReference type="EMBL" id="KKK97511.1"/>
    </source>
</evidence>
<proteinExistence type="predicted"/>
<sequence length="42" mass="4890">SVAGMFHYMLGKVLLGRKNLIIMAHVSQTLTFYTHQYKEKYA</sequence>
<accession>A0A0F9CLK4</accession>
<organism evidence="1">
    <name type="scientific">marine sediment metagenome</name>
    <dbReference type="NCBI Taxonomy" id="412755"/>
    <lineage>
        <taxon>unclassified sequences</taxon>
        <taxon>metagenomes</taxon>
        <taxon>ecological metagenomes</taxon>
    </lineage>
</organism>
<name>A0A0F9CLK4_9ZZZZ</name>
<protein>
    <submittedName>
        <fullName evidence="1">Uncharacterized protein</fullName>
    </submittedName>
</protein>
<gene>
    <name evidence="1" type="ORF">LCGC14_2652010</name>
</gene>
<reference evidence="1" key="1">
    <citation type="journal article" date="2015" name="Nature">
        <title>Complex archaea that bridge the gap between prokaryotes and eukaryotes.</title>
        <authorList>
            <person name="Spang A."/>
            <person name="Saw J.H."/>
            <person name="Jorgensen S.L."/>
            <person name="Zaremba-Niedzwiedzka K."/>
            <person name="Martijn J."/>
            <person name="Lind A.E."/>
            <person name="van Eijk R."/>
            <person name="Schleper C."/>
            <person name="Guy L."/>
            <person name="Ettema T.J."/>
        </authorList>
    </citation>
    <scope>NUCLEOTIDE SEQUENCE</scope>
</reference>